<sequence>MVKRRSPAGKRVTRRGRKKSRIGWEWLLVPLAVFMVGRAFWEDLASSWPVLLGAVAVLAALLSAVFLVVRRMGAAYRREALRRAGLDRLNARQFEKLTAELLRRDDFGRVRVVGGAGDGGVDVRGAAPDGRGYAIQCKHYTRPVGPGAVRDFVGALQARPYRGHQGVFVTSHYLSAQAARTAREHGVIVIDRDRLADWLLGAYRLGPDRGAPPVWLARLRSGRQARERLRPPSSAQADELGLGGAAAE</sequence>
<comment type="caution">
    <text evidence="4">The sequence shown here is derived from an EMBL/GenBank/DDBJ whole genome shotgun (WGS) entry which is preliminary data.</text>
</comment>
<dbReference type="RefSeq" id="WP_203895326.1">
    <property type="nucleotide sequence ID" value="NZ_BOOH01000066.1"/>
</dbReference>
<evidence type="ECO:0000259" key="3">
    <source>
        <dbReference type="Pfam" id="PF04471"/>
    </source>
</evidence>
<dbReference type="AlphaFoldDB" id="A0A8J3W9E4"/>
<name>A0A8J3W9E4_9ACTN</name>
<organism evidence="4 5">
    <name type="scientific">Planobispora longispora</name>
    <dbReference type="NCBI Taxonomy" id="28887"/>
    <lineage>
        <taxon>Bacteria</taxon>
        <taxon>Bacillati</taxon>
        <taxon>Actinomycetota</taxon>
        <taxon>Actinomycetes</taxon>
        <taxon>Streptosporangiales</taxon>
        <taxon>Streptosporangiaceae</taxon>
        <taxon>Planobispora</taxon>
    </lineage>
</organism>
<evidence type="ECO:0000256" key="2">
    <source>
        <dbReference type="SAM" id="Phobius"/>
    </source>
</evidence>
<dbReference type="GO" id="GO:0009307">
    <property type="term" value="P:DNA restriction-modification system"/>
    <property type="evidence" value="ECO:0007669"/>
    <property type="project" value="InterPro"/>
</dbReference>
<dbReference type="InterPro" id="IPR052906">
    <property type="entry name" value="Type_IV_Methyl-Rstrct_Enzyme"/>
</dbReference>
<dbReference type="InterPro" id="IPR011856">
    <property type="entry name" value="tRNA_endonuc-like_dom_sf"/>
</dbReference>
<dbReference type="Proteomes" id="UP000616724">
    <property type="component" value="Unassembled WGS sequence"/>
</dbReference>
<dbReference type="InterPro" id="IPR011335">
    <property type="entry name" value="Restrct_endonuc-II-like"/>
</dbReference>
<feature type="region of interest" description="Disordered" evidence="1">
    <location>
        <begin position="225"/>
        <end position="248"/>
    </location>
</feature>
<proteinExistence type="predicted"/>
<evidence type="ECO:0000313" key="5">
    <source>
        <dbReference type="Proteomes" id="UP000616724"/>
    </source>
</evidence>
<keyword evidence="2" id="KW-0812">Transmembrane</keyword>
<gene>
    <name evidence="4" type="ORF">Plo01_73440</name>
</gene>
<evidence type="ECO:0000313" key="4">
    <source>
        <dbReference type="EMBL" id="GIH80915.1"/>
    </source>
</evidence>
<keyword evidence="2" id="KW-0472">Membrane</keyword>
<accession>A0A8J3W9E4</accession>
<keyword evidence="2" id="KW-1133">Transmembrane helix</keyword>
<protein>
    <recommendedName>
        <fullName evidence="3">Restriction endonuclease type IV Mrr domain-containing protein</fullName>
    </recommendedName>
</protein>
<feature type="domain" description="Restriction endonuclease type IV Mrr" evidence="3">
    <location>
        <begin position="86"/>
        <end position="199"/>
    </location>
</feature>
<feature type="transmembrane region" description="Helical" evidence="2">
    <location>
        <begin position="47"/>
        <end position="69"/>
    </location>
</feature>
<dbReference type="SUPFAM" id="SSF52980">
    <property type="entry name" value="Restriction endonuclease-like"/>
    <property type="match status" value="1"/>
</dbReference>
<dbReference type="GO" id="GO:0003677">
    <property type="term" value="F:DNA binding"/>
    <property type="evidence" value="ECO:0007669"/>
    <property type="project" value="InterPro"/>
</dbReference>
<dbReference type="Gene3D" id="3.40.1350.10">
    <property type="match status" value="1"/>
</dbReference>
<keyword evidence="5" id="KW-1185">Reference proteome</keyword>
<dbReference type="GO" id="GO:0015666">
    <property type="term" value="F:restriction endodeoxyribonuclease activity"/>
    <property type="evidence" value="ECO:0007669"/>
    <property type="project" value="TreeGrafter"/>
</dbReference>
<feature type="transmembrane region" description="Helical" evidence="2">
    <location>
        <begin position="21"/>
        <end position="41"/>
    </location>
</feature>
<dbReference type="EMBL" id="BOOH01000066">
    <property type="protein sequence ID" value="GIH80915.1"/>
    <property type="molecule type" value="Genomic_DNA"/>
</dbReference>
<dbReference type="Pfam" id="PF04471">
    <property type="entry name" value="Mrr_cat"/>
    <property type="match status" value="1"/>
</dbReference>
<dbReference type="PANTHER" id="PTHR30015">
    <property type="entry name" value="MRR RESTRICTION SYSTEM PROTEIN"/>
    <property type="match status" value="1"/>
</dbReference>
<evidence type="ECO:0000256" key="1">
    <source>
        <dbReference type="SAM" id="MobiDB-lite"/>
    </source>
</evidence>
<reference evidence="4 5" key="1">
    <citation type="submission" date="2021-01" db="EMBL/GenBank/DDBJ databases">
        <title>Whole genome shotgun sequence of Planobispora longispora NBRC 13918.</title>
        <authorList>
            <person name="Komaki H."/>
            <person name="Tamura T."/>
        </authorList>
    </citation>
    <scope>NUCLEOTIDE SEQUENCE [LARGE SCALE GENOMIC DNA]</scope>
    <source>
        <strain evidence="4 5">NBRC 13918</strain>
    </source>
</reference>
<dbReference type="InterPro" id="IPR007560">
    <property type="entry name" value="Restrct_endonuc_IV_Mrr"/>
</dbReference>
<dbReference type="PANTHER" id="PTHR30015:SF6">
    <property type="entry name" value="SLL1429 PROTEIN"/>
    <property type="match status" value="1"/>
</dbReference>